<evidence type="ECO:0000256" key="1">
    <source>
        <dbReference type="ARBA" id="ARBA00004571"/>
    </source>
</evidence>
<evidence type="ECO:0000313" key="13">
    <source>
        <dbReference type="EMBL" id="SDD71686.1"/>
    </source>
</evidence>
<dbReference type="PROSITE" id="PS52016">
    <property type="entry name" value="TONB_DEPENDENT_REC_3"/>
    <property type="match status" value="1"/>
</dbReference>
<evidence type="ECO:0000256" key="3">
    <source>
        <dbReference type="ARBA" id="ARBA00022452"/>
    </source>
</evidence>
<sequence length="1182" mass="131323">MLAYSNRAARHLLLKMVLIMKMTIALMLFGSLQLFAAVNAQKISIEKDQVSIKEFLKIIEQKANVEFVYRDAVINRNFRSPVSLKNVPLKEALDVFFSRTDLSYELIDNMIVLKKRAPLPETKAGITLPDNIMVTGVVTDEETQAPLYGATVAVKNTARMTTTGRDGRFQLRDVEKEAVLVISYVGYTTLEVSVAGQQVMAIKLKGAERKMEDLVVIGYGTVKKRDLTGAVAGIKENVLQETKGSSFLNSMQGRVAGLQITTGSGEPGTGSKVLIRGANSLAGSSTPLFVIDGVQVNESEAPIASSRFGKSAQRNPLNSINPADIVSIDVLKDASATAIYGSRGANGVIIVTTRQGKTGEPVISYDGNVGIAYRSKTIEMLNGDEWLDYRKDWTLMPDRKRYEFGYFTDWLFFLNAGERDLSKLEPRDVYALPEYNWQDEMYRTAISTAHNLSVTGGTNYTKYSASLGYNKEQGILEKNDYSRYNMRLKMDHSKNRFRFSLGLSSSYSQYNGAAQSGDGYNNMGILQTALISKPLVFSNPLAVQTQGGWKMPTANLEHVDKTTASPNVSANTTLSYRILNGLYLASTISGTIVPSKTAEFYGKETPWGYYLKGRAAISNASWMGWSNTNSLSYNVAFKNKTKLDVLTAFELNGSRYENNVIVKSNFDDETTGIYDLDKGVIIQQASSGAGLMKAASYLGRVNYSIFNRYLLTASIRADGSDRFGTANRWGYFPSAALAWIASDEPFLKNWKNLESLKFRLSYGMTGNSNIPEFRYLTRMGNAFYGDQLGLIPASMPNPELKWETTTQYNLGMDLSVFGGVVGVTVDLYDKRTTDMLYEAIIPSQSGFKTQWQNLGKINNKGIELSLNTRNISRSRFEWNSSLTFSSNRNRVVDIGNGLKVAPIGANSWSSSYIKINDVGRIMVGQPIGIMYGYRMDGIYQMEDFDGWVDKMGVRAPNDPDIPWQERDWVLKKGIVDPGNLGKARPGTMKFKNLDGSADNKITEADKTIIGRSDPKMYGGIGNNFKYKNVEFGFFFVYALGGKIFNSTKFELEGGFPGEYYNITRDFWNNRWTPDNPTNTRPAYSDPGYYNSLAALPSDYYVEDATFLRLQNVHLSYTISPTLAKKLGVNSCKFYYVADNLFTVTSYSGYTPEVDSGSPLLTGFDIIGYPRATSHKVGVTINF</sequence>
<dbReference type="Pfam" id="PF13715">
    <property type="entry name" value="CarbopepD_reg_2"/>
    <property type="match status" value="1"/>
</dbReference>
<dbReference type="Proteomes" id="UP000198757">
    <property type="component" value="Unassembled WGS sequence"/>
</dbReference>
<keyword evidence="14" id="KW-1185">Reference proteome</keyword>
<evidence type="ECO:0000256" key="11">
    <source>
        <dbReference type="RuleBase" id="RU003357"/>
    </source>
</evidence>
<dbReference type="InterPro" id="IPR039426">
    <property type="entry name" value="TonB-dep_rcpt-like"/>
</dbReference>
<comment type="similarity">
    <text evidence="10 11">Belongs to the TonB-dependent receptor family.</text>
</comment>
<evidence type="ECO:0000256" key="8">
    <source>
        <dbReference type="ARBA" id="ARBA00023136"/>
    </source>
</evidence>
<keyword evidence="7 11" id="KW-0798">TonB box</keyword>
<keyword evidence="4" id="KW-0406">Ion transport</keyword>
<dbReference type="InterPro" id="IPR012910">
    <property type="entry name" value="Plug_dom"/>
</dbReference>
<keyword evidence="2 10" id="KW-0813">Transport</keyword>
<dbReference type="GO" id="GO:0006826">
    <property type="term" value="P:iron ion transport"/>
    <property type="evidence" value="ECO:0007669"/>
    <property type="project" value="UniProtKB-KW"/>
</dbReference>
<keyword evidence="9 10" id="KW-0998">Cell outer membrane</keyword>
<gene>
    <name evidence="13" type="ORF">SAMN04487894_11296</name>
</gene>
<dbReference type="InterPro" id="IPR008969">
    <property type="entry name" value="CarboxyPept-like_regulatory"/>
</dbReference>
<evidence type="ECO:0000256" key="5">
    <source>
        <dbReference type="ARBA" id="ARBA00022692"/>
    </source>
</evidence>
<dbReference type="Gene3D" id="2.40.170.20">
    <property type="entry name" value="TonB-dependent receptor, beta-barrel domain"/>
    <property type="match status" value="1"/>
</dbReference>
<protein>
    <submittedName>
        <fullName evidence="13">TonB-linked outer membrane protein, SusC/RagA family</fullName>
    </submittedName>
</protein>
<accession>A0A1G6X328</accession>
<evidence type="ECO:0000256" key="7">
    <source>
        <dbReference type="ARBA" id="ARBA00023077"/>
    </source>
</evidence>
<dbReference type="EMBL" id="FMZO01000012">
    <property type="protein sequence ID" value="SDD71686.1"/>
    <property type="molecule type" value="Genomic_DNA"/>
</dbReference>
<evidence type="ECO:0000313" key="14">
    <source>
        <dbReference type="Proteomes" id="UP000198757"/>
    </source>
</evidence>
<evidence type="ECO:0000256" key="4">
    <source>
        <dbReference type="ARBA" id="ARBA00022496"/>
    </source>
</evidence>
<evidence type="ECO:0000256" key="10">
    <source>
        <dbReference type="PROSITE-ProRule" id="PRU01360"/>
    </source>
</evidence>
<dbReference type="SMART" id="SM00965">
    <property type="entry name" value="STN"/>
    <property type="match status" value="1"/>
</dbReference>
<dbReference type="Gene3D" id="2.170.130.10">
    <property type="entry name" value="TonB-dependent receptor, plug domain"/>
    <property type="match status" value="1"/>
</dbReference>
<dbReference type="SUPFAM" id="SSF56935">
    <property type="entry name" value="Porins"/>
    <property type="match status" value="1"/>
</dbReference>
<keyword evidence="3 10" id="KW-1134">Transmembrane beta strand</keyword>
<dbReference type="Gene3D" id="2.60.40.1120">
    <property type="entry name" value="Carboxypeptidase-like, regulatory domain"/>
    <property type="match status" value="1"/>
</dbReference>
<dbReference type="NCBIfam" id="TIGR04057">
    <property type="entry name" value="SusC_RagA_signa"/>
    <property type="match status" value="1"/>
</dbReference>
<keyword evidence="8 10" id="KW-0472">Membrane</keyword>
<dbReference type="InterPro" id="IPR036942">
    <property type="entry name" value="Beta-barrel_TonB_sf"/>
</dbReference>
<dbReference type="InterPro" id="IPR023996">
    <property type="entry name" value="TonB-dep_OMP_SusC/RagA"/>
</dbReference>
<dbReference type="Pfam" id="PF07715">
    <property type="entry name" value="Plug"/>
    <property type="match status" value="1"/>
</dbReference>
<keyword evidence="4" id="KW-0410">Iron transport</keyword>
<name>A0A1G6X328_NIADE</name>
<proteinExistence type="inferred from homology"/>
<dbReference type="Pfam" id="PF00593">
    <property type="entry name" value="TonB_dep_Rec_b-barrel"/>
    <property type="match status" value="1"/>
</dbReference>
<feature type="domain" description="Secretin/TonB short N-terminal" evidence="12">
    <location>
        <begin position="65"/>
        <end position="116"/>
    </location>
</feature>
<reference evidence="14" key="1">
    <citation type="submission" date="2016-10" db="EMBL/GenBank/DDBJ databases">
        <authorList>
            <person name="Varghese N."/>
            <person name="Submissions S."/>
        </authorList>
    </citation>
    <scope>NUCLEOTIDE SEQUENCE [LARGE SCALE GENOMIC DNA]</scope>
    <source>
        <strain evidence="14">DSM 25811 / CCM 8410 / LMG 26954 / E90</strain>
    </source>
</reference>
<evidence type="ECO:0000256" key="2">
    <source>
        <dbReference type="ARBA" id="ARBA00022448"/>
    </source>
</evidence>
<dbReference type="STRING" id="1285928.SAMN04487894_11296"/>
<evidence type="ECO:0000256" key="6">
    <source>
        <dbReference type="ARBA" id="ARBA00023004"/>
    </source>
</evidence>
<dbReference type="InterPro" id="IPR011662">
    <property type="entry name" value="Secretin/TonB_short_N"/>
</dbReference>
<evidence type="ECO:0000259" key="12">
    <source>
        <dbReference type="SMART" id="SM00965"/>
    </source>
</evidence>
<dbReference type="NCBIfam" id="TIGR04056">
    <property type="entry name" value="OMP_RagA_SusC"/>
    <property type="match status" value="1"/>
</dbReference>
<dbReference type="InterPro" id="IPR023997">
    <property type="entry name" value="TonB-dep_OMP_SusC/RagA_CS"/>
</dbReference>
<keyword evidence="5 10" id="KW-0812">Transmembrane</keyword>
<dbReference type="InterPro" id="IPR037066">
    <property type="entry name" value="Plug_dom_sf"/>
</dbReference>
<comment type="subcellular location">
    <subcellularLocation>
        <location evidence="1 10">Cell outer membrane</location>
        <topology evidence="1 10">Multi-pass membrane protein</topology>
    </subcellularLocation>
</comment>
<dbReference type="InterPro" id="IPR000531">
    <property type="entry name" value="Beta-barrel_TonB"/>
</dbReference>
<organism evidence="13 14">
    <name type="scientific">Niabella drilacis (strain DSM 25811 / CCM 8410 / CCUG 62505 / LMG 26954 / E90)</name>
    <dbReference type="NCBI Taxonomy" id="1285928"/>
    <lineage>
        <taxon>Bacteria</taxon>
        <taxon>Pseudomonadati</taxon>
        <taxon>Bacteroidota</taxon>
        <taxon>Chitinophagia</taxon>
        <taxon>Chitinophagales</taxon>
        <taxon>Chitinophagaceae</taxon>
        <taxon>Niabella</taxon>
    </lineage>
</organism>
<dbReference type="SUPFAM" id="SSF49464">
    <property type="entry name" value="Carboxypeptidase regulatory domain-like"/>
    <property type="match status" value="1"/>
</dbReference>
<dbReference type="GO" id="GO:0009279">
    <property type="term" value="C:cell outer membrane"/>
    <property type="evidence" value="ECO:0007669"/>
    <property type="project" value="UniProtKB-SubCell"/>
</dbReference>
<dbReference type="AlphaFoldDB" id="A0A1G6X328"/>
<evidence type="ECO:0000256" key="9">
    <source>
        <dbReference type="ARBA" id="ARBA00023237"/>
    </source>
</evidence>
<keyword evidence="6" id="KW-0408">Iron</keyword>